<reference evidence="1 2" key="1">
    <citation type="submission" date="2017-10" db="EMBL/GenBank/DDBJ databases">
        <title>Complete genome sequence of Paracoccus yeei TT13 isolated from human skin.</title>
        <authorList>
            <person name="Lee K."/>
            <person name="Lim J.Y."/>
            <person name="Hwang I."/>
        </authorList>
    </citation>
    <scope>NUCLEOTIDE SEQUENCE [LARGE SCALE GENOMIC DNA]</scope>
    <source>
        <strain evidence="1 2">TT13</strain>
    </source>
</reference>
<sequence length="147" mass="15834">MAGPVIMSLGFFQFQARGFSFDGRRRDLDTGWVSTPVAGGFDRLQWTGGRGRTETISGVLFDEFGGDWSLEGIKLAATRGMPLTLVSLGGAPFNAFGTFVVERVSEDHGYIDANGRPMKNAYSIDLRGYEGDMSLVSAAVGTVLQLL</sequence>
<dbReference type="GeneID" id="78898119"/>
<dbReference type="RefSeq" id="WP_099649079.1">
    <property type="nucleotide sequence ID" value="NZ_CP024422.1"/>
</dbReference>
<name>A0A2D2C125_9RHOB</name>
<dbReference type="Pfam" id="PF06995">
    <property type="entry name" value="Phage_P2_GpU"/>
    <property type="match status" value="1"/>
</dbReference>
<gene>
    <name evidence="1" type="ORF">PYTT13_10610</name>
</gene>
<evidence type="ECO:0000313" key="1">
    <source>
        <dbReference type="EMBL" id="ATQ56215.1"/>
    </source>
</evidence>
<dbReference type="EMBL" id="CP024422">
    <property type="protein sequence ID" value="ATQ56215.1"/>
    <property type="molecule type" value="Genomic_DNA"/>
</dbReference>
<organism evidence="1 2">
    <name type="scientific">Paracoccus yeei</name>
    <dbReference type="NCBI Taxonomy" id="147645"/>
    <lineage>
        <taxon>Bacteria</taxon>
        <taxon>Pseudomonadati</taxon>
        <taxon>Pseudomonadota</taxon>
        <taxon>Alphaproteobacteria</taxon>
        <taxon>Rhodobacterales</taxon>
        <taxon>Paracoccaceae</taxon>
        <taxon>Paracoccus</taxon>
    </lineage>
</organism>
<protein>
    <submittedName>
        <fullName evidence="1">Oxidoreductase</fullName>
    </submittedName>
</protein>
<accession>A0A2D2C125</accession>
<dbReference type="Proteomes" id="UP000229314">
    <property type="component" value="Chromosome"/>
</dbReference>
<dbReference type="InterPro" id="IPR009734">
    <property type="entry name" value="Myoviridae_GpU"/>
</dbReference>
<proteinExistence type="predicted"/>
<dbReference type="AlphaFoldDB" id="A0A2D2C125"/>
<evidence type="ECO:0000313" key="2">
    <source>
        <dbReference type="Proteomes" id="UP000229314"/>
    </source>
</evidence>